<dbReference type="InterPro" id="IPR014407">
    <property type="entry name" value="McrC_bac"/>
</dbReference>
<evidence type="ECO:0000313" key="1">
    <source>
        <dbReference type="EMBL" id="MCC2165335.1"/>
    </source>
</evidence>
<accession>A0AAE3ATT1</accession>
<dbReference type="RefSeq" id="WP_308451673.1">
    <property type="nucleotide sequence ID" value="NZ_JAJEPU010000032.1"/>
</dbReference>
<keyword evidence="1" id="KW-0255">Endonuclease</keyword>
<dbReference type="AlphaFoldDB" id="A0AAE3ATT1"/>
<keyword evidence="1" id="KW-0540">Nuclease</keyword>
<dbReference type="PANTHER" id="PTHR38733">
    <property type="entry name" value="PROTEIN MCRC"/>
    <property type="match status" value="1"/>
</dbReference>
<gene>
    <name evidence="1" type="primary">mcrC</name>
    <name evidence="1" type="ORF">LKD32_10715</name>
</gene>
<sequence length="354" mass="41515">MKDKGIFIKNVYYMLAYAFQVLRQNSYEDVVAEEFEEISDLFAEILFRGISRQLKQGLYRTYVSREEDLSTVRGKLLIAGTIRNQIQRKRQMQCECEEMSVNNLFNQILKATMETLIRDSQVKRARRARLKKLISFFHEVDSVDVSKICWESLRYERGNANYEMLLNLCYFVDEGMIQTEEAGGYRMMTFSEESMHRLYEKFILEYIRCHHPELNEVRSAQVKWNLTERPQSRMIHFLPVMQTDIFLRLGDEILIIDAKYYGHTMQSHYEKETIHSGNLYQIFTYVKNQDVMGSGKVSGLLLYAKTEEEITPDCEFVIGGNRISVKTLDLNQKFSGIARQLDEIVKTNLLTGHG</sequence>
<dbReference type="GO" id="GO:0004519">
    <property type="term" value="F:endonuclease activity"/>
    <property type="evidence" value="ECO:0007669"/>
    <property type="project" value="UniProtKB-KW"/>
</dbReference>
<dbReference type="GO" id="GO:0009307">
    <property type="term" value="P:DNA restriction-modification system"/>
    <property type="evidence" value="ECO:0007669"/>
    <property type="project" value="InterPro"/>
</dbReference>
<dbReference type="InterPro" id="IPR019292">
    <property type="entry name" value="McrC"/>
</dbReference>
<dbReference type="PANTHER" id="PTHR38733:SF1">
    <property type="entry name" value="TYPE IV METHYL-DIRECTED RESTRICTION ENZYME ECOKMCRBC"/>
    <property type="match status" value="1"/>
</dbReference>
<proteinExistence type="predicted"/>
<dbReference type="Pfam" id="PF10117">
    <property type="entry name" value="McrBC"/>
    <property type="match status" value="1"/>
</dbReference>
<keyword evidence="1" id="KW-0378">Hydrolase</keyword>
<dbReference type="PIRSF" id="PIRSF003109">
    <property type="entry name" value="McrC"/>
    <property type="match status" value="1"/>
</dbReference>
<evidence type="ECO:0000313" key="2">
    <source>
        <dbReference type="Proteomes" id="UP001198962"/>
    </source>
</evidence>
<name>A0AAE3ATT1_9FIRM</name>
<dbReference type="NCBIfam" id="NF007277">
    <property type="entry name" value="PRK09736.1"/>
    <property type="match status" value="1"/>
</dbReference>
<dbReference type="EMBL" id="JAJEPU010000032">
    <property type="protein sequence ID" value="MCC2165335.1"/>
    <property type="molecule type" value="Genomic_DNA"/>
</dbReference>
<protein>
    <submittedName>
        <fullName evidence="1">5-methylcytosine-specific restriction endonuclease system specificity protein McrC</fullName>
        <ecNumber evidence="1">3.1.21.-</ecNumber>
    </submittedName>
</protein>
<keyword evidence="2" id="KW-1185">Reference proteome</keyword>
<organism evidence="1 2">
    <name type="scientific">Brotaphodocola catenula</name>
    <dbReference type="NCBI Taxonomy" id="2885361"/>
    <lineage>
        <taxon>Bacteria</taxon>
        <taxon>Bacillati</taxon>
        <taxon>Bacillota</taxon>
        <taxon>Clostridia</taxon>
        <taxon>Lachnospirales</taxon>
        <taxon>Lachnospiraceae</taxon>
        <taxon>Brotaphodocola</taxon>
    </lineage>
</organism>
<comment type="caution">
    <text evidence="1">The sequence shown here is derived from an EMBL/GenBank/DDBJ whole genome shotgun (WGS) entry which is preliminary data.</text>
</comment>
<dbReference type="EC" id="3.1.21.-" evidence="1"/>
<dbReference type="GO" id="GO:0016787">
    <property type="term" value="F:hydrolase activity"/>
    <property type="evidence" value="ECO:0007669"/>
    <property type="project" value="UniProtKB-KW"/>
</dbReference>
<reference evidence="1" key="1">
    <citation type="submission" date="2021-10" db="EMBL/GenBank/DDBJ databases">
        <title>Anaerobic single-cell dispensing facilitates the cultivation of human gut bacteria.</title>
        <authorList>
            <person name="Afrizal A."/>
        </authorList>
    </citation>
    <scope>NUCLEOTIDE SEQUENCE</scope>
    <source>
        <strain evidence="1">CLA-AA-H274</strain>
    </source>
</reference>
<dbReference type="Proteomes" id="UP001198962">
    <property type="component" value="Unassembled WGS sequence"/>
</dbReference>